<dbReference type="GO" id="GO:0008270">
    <property type="term" value="F:zinc ion binding"/>
    <property type="evidence" value="ECO:0007669"/>
    <property type="project" value="UniProtKB-KW"/>
</dbReference>
<dbReference type="PANTHER" id="PTHR10459">
    <property type="entry name" value="DNA LIGASE"/>
    <property type="match status" value="1"/>
</dbReference>
<dbReference type="Gene3D" id="1.20.142.10">
    <property type="entry name" value="Poly(ADP-ribose) polymerase, regulatory domain"/>
    <property type="match status" value="1"/>
</dbReference>
<evidence type="ECO:0000256" key="8">
    <source>
        <dbReference type="ARBA" id="ARBA00022771"/>
    </source>
</evidence>
<dbReference type="InterPro" id="IPR036930">
    <property type="entry name" value="WGR_dom_sf"/>
</dbReference>
<evidence type="ECO:0000256" key="12">
    <source>
        <dbReference type="ARBA" id="ARBA00023242"/>
    </source>
</evidence>
<dbReference type="GO" id="GO:0006302">
    <property type="term" value="P:double-strand break repair"/>
    <property type="evidence" value="ECO:0007669"/>
    <property type="project" value="TreeGrafter"/>
</dbReference>
<dbReference type="Proteomes" id="UP000324629">
    <property type="component" value="Unassembled WGS sequence"/>
</dbReference>
<feature type="non-terminal residue" evidence="19">
    <location>
        <position position="1"/>
    </location>
</feature>
<keyword evidence="4" id="KW-0548">Nucleotidyltransferase</keyword>
<evidence type="ECO:0000256" key="4">
    <source>
        <dbReference type="ARBA" id="ARBA00022695"/>
    </source>
</evidence>
<evidence type="ECO:0000256" key="13">
    <source>
        <dbReference type="ARBA" id="ARBA00024347"/>
    </source>
</evidence>
<sequence length="455" mass="51489">KMKRPLGSVQADVSSKSRRTTKPSNQTEPEKENIGILTGAFGRISSLVKQLLIKGKAPVDSFCIEKFGVAHVYYEDDTTVYDVMLNQVSHAAHSMTSIADKRATFSDKTGNEWDSRDEFVKIDGKYDLVKLDYLAADEQDRKVVKKEQQTTIESVLHPAVQALIRLICDRRCMEEAVTELKYDARRAPLGKLTKEQVKAGYTALNKIADCIAALTAQLDTSSASGKAEKKHSKPKRTPSNANEQRKWEHALLMACNEFYTRIPHDFGMRVPPLLRTIDEVKEKLELLQALDDIEFAVKVLETDTNSTKNVLDQRYKQLECDLKPLENTTSMFSILRDYLLTNHGPTHNWYTIELLDVFECYKPSEFSQFKDYGNRMLLWHGSRLSNWVGILGRGLKIAPPEAPVTGYMFGKGIYFADSSSKSANYAYPTQKNNIGLLALCEVRLISICEHVVFVR</sequence>
<protein>
    <recommendedName>
        <fullName evidence="15">Poly [ADP-ribose] polymerase</fullName>
        <shortName evidence="15">PARP</shortName>
        <ecNumber evidence="15">2.4.2.-</ecNumber>
    </recommendedName>
</protein>
<evidence type="ECO:0000313" key="20">
    <source>
        <dbReference type="Proteomes" id="UP000324629"/>
    </source>
</evidence>
<dbReference type="PANTHER" id="PTHR10459:SF60">
    <property type="entry name" value="POLY [ADP-RIBOSE] POLYMERASE 2"/>
    <property type="match status" value="1"/>
</dbReference>
<comment type="caution">
    <text evidence="19">The sequence shown here is derived from an EMBL/GenBank/DDBJ whole genome shotgun (WGS) entry which is preliminary data.</text>
</comment>
<feature type="domain" description="PARP catalytic" evidence="17">
    <location>
        <begin position="309"/>
        <end position="455"/>
    </location>
</feature>
<evidence type="ECO:0000256" key="7">
    <source>
        <dbReference type="ARBA" id="ARBA00022765"/>
    </source>
</evidence>
<keyword evidence="5" id="KW-0479">Metal-binding</keyword>
<keyword evidence="11" id="KW-0238">DNA-binding</keyword>
<dbReference type="AlphaFoldDB" id="A0A5J4NJX4"/>
<dbReference type="PROSITE" id="PS51059">
    <property type="entry name" value="PARP_CATALYTIC"/>
    <property type="match status" value="1"/>
</dbReference>
<dbReference type="GO" id="GO:1990404">
    <property type="term" value="F:NAD+-protein mono-ADP-ribosyltransferase activity"/>
    <property type="evidence" value="ECO:0007669"/>
    <property type="project" value="TreeGrafter"/>
</dbReference>
<evidence type="ECO:0000256" key="9">
    <source>
        <dbReference type="ARBA" id="ARBA00022833"/>
    </source>
</evidence>
<evidence type="ECO:0000256" key="11">
    <source>
        <dbReference type="ARBA" id="ARBA00023125"/>
    </source>
</evidence>
<accession>A0A5J4NJX4</accession>
<feature type="region of interest" description="Disordered" evidence="16">
    <location>
        <begin position="222"/>
        <end position="243"/>
    </location>
</feature>
<dbReference type="InterPro" id="IPR004102">
    <property type="entry name" value="Poly(ADP-ribose)pol_reg_dom"/>
</dbReference>
<dbReference type="GO" id="GO:0003950">
    <property type="term" value="F:NAD+ poly-ADP-ribosyltransferase activity"/>
    <property type="evidence" value="ECO:0007669"/>
    <property type="project" value="UniProtKB-UniRule"/>
</dbReference>
<comment type="catalytic activity">
    <reaction evidence="14">
        <text>NAD(+) + (ADP-D-ribosyl)n-acceptor = nicotinamide + (ADP-D-ribosyl)n+1-acceptor + H(+).</text>
        <dbReference type="EC" id="2.4.2.30"/>
    </reaction>
</comment>
<evidence type="ECO:0000256" key="10">
    <source>
        <dbReference type="ARBA" id="ARBA00023027"/>
    </source>
</evidence>
<keyword evidence="7" id="KW-0013">ADP-ribosylation</keyword>
<keyword evidence="3 15" id="KW-0808">Transferase</keyword>
<evidence type="ECO:0000256" key="2">
    <source>
        <dbReference type="ARBA" id="ARBA00022676"/>
    </source>
</evidence>
<evidence type="ECO:0000256" key="5">
    <source>
        <dbReference type="ARBA" id="ARBA00022723"/>
    </source>
</evidence>
<dbReference type="CDD" id="cd01437">
    <property type="entry name" value="parp_like"/>
    <property type="match status" value="1"/>
</dbReference>
<dbReference type="Pfam" id="PF02877">
    <property type="entry name" value="PARP_reg"/>
    <property type="match status" value="1"/>
</dbReference>
<comment type="similarity">
    <text evidence="13">Belongs to the ARTD/PARP family.</text>
</comment>
<keyword evidence="6" id="KW-0677">Repeat</keyword>
<evidence type="ECO:0000256" key="1">
    <source>
        <dbReference type="ARBA" id="ARBA00004123"/>
    </source>
</evidence>
<name>A0A5J4NJX4_9TREM</name>
<feature type="domain" description="PARP alpha-helical" evidence="18">
    <location>
        <begin position="153"/>
        <end position="301"/>
    </location>
</feature>
<evidence type="ECO:0000313" key="19">
    <source>
        <dbReference type="EMBL" id="KAA3675832.1"/>
    </source>
</evidence>
<dbReference type="Gene3D" id="3.90.228.10">
    <property type="match status" value="1"/>
</dbReference>
<evidence type="ECO:0000256" key="3">
    <source>
        <dbReference type="ARBA" id="ARBA00022679"/>
    </source>
</evidence>
<keyword evidence="10 15" id="KW-0520">NAD</keyword>
<dbReference type="PROSITE" id="PS51060">
    <property type="entry name" value="PARP_ALPHA_HD"/>
    <property type="match status" value="1"/>
</dbReference>
<dbReference type="GO" id="GO:0003677">
    <property type="term" value="F:DNA binding"/>
    <property type="evidence" value="ECO:0007669"/>
    <property type="project" value="UniProtKB-KW"/>
</dbReference>
<keyword evidence="9" id="KW-0862">Zinc</keyword>
<organism evidence="19 20">
    <name type="scientific">Paragonimus westermani</name>
    <dbReference type="NCBI Taxonomy" id="34504"/>
    <lineage>
        <taxon>Eukaryota</taxon>
        <taxon>Metazoa</taxon>
        <taxon>Spiralia</taxon>
        <taxon>Lophotrochozoa</taxon>
        <taxon>Platyhelminthes</taxon>
        <taxon>Trematoda</taxon>
        <taxon>Digenea</taxon>
        <taxon>Plagiorchiida</taxon>
        <taxon>Troglotremata</taxon>
        <taxon>Troglotrematidae</taxon>
        <taxon>Paragonimus</taxon>
    </lineage>
</organism>
<evidence type="ECO:0000256" key="14">
    <source>
        <dbReference type="ARBA" id="ARBA00033987"/>
    </source>
</evidence>
<dbReference type="GO" id="GO:0070212">
    <property type="term" value="P:protein poly-ADP-ribosylation"/>
    <property type="evidence" value="ECO:0007669"/>
    <property type="project" value="TreeGrafter"/>
</dbReference>
<keyword evidence="2 15" id="KW-0328">Glycosyltransferase</keyword>
<dbReference type="GO" id="GO:0005730">
    <property type="term" value="C:nucleolus"/>
    <property type="evidence" value="ECO:0007669"/>
    <property type="project" value="TreeGrafter"/>
</dbReference>
<evidence type="ECO:0000259" key="18">
    <source>
        <dbReference type="PROSITE" id="PS51060"/>
    </source>
</evidence>
<dbReference type="InterPro" id="IPR050800">
    <property type="entry name" value="ARTD/PARP"/>
</dbReference>
<comment type="subcellular location">
    <subcellularLocation>
        <location evidence="1">Nucleus</location>
    </subcellularLocation>
</comment>
<dbReference type="SUPFAM" id="SSF142921">
    <property type="entry name" value="WGR domain-like"/>
    <property type="match status" value="1"/>
</dbReference>
<dbReference type="FunFam" id="1.20.142.10:FF:000002">
    <property type="entry name" value="Poly [ADP-ribose] polymerase"/>
    <property type="match status" value="1"/>
</dbReference>
<keyword evidence="8" id="KW-0863">Zinc-finger</keyword>
<dbReference type="SUPFAM" id="SSF56399">
    <property type="entry name" value="ADP-ribosylation"/>
    <property type="match status" value="1"/>
</dbReference>
<proteinExistence type="inferred from homology"/>
<dbReference type="GO" id="GO:0016779">
    <property type="term" value="F:nucleotidyltransferase activity"/>
    <property type="evidence" value="ECO:0007669"/>
    <property type="project" value="UniProtKB-KW"/>
</dbReference>
<dbReference type="EC" id="2.4.2.-" evidence="15"/>
<keyword evidence="12" id="KW-0539">Nucleus</keyword>
<dbReference type="InterPro" id="IPR012317">
    <property type="entry name" value="Poly(ADP-ribose)pol_cat_dom"/>
</dbReference>
<dbReference type="EMBL" id="QNGE01002290">
    <property type="protein sequence ID" value="KAA3675832.1"/>
    <property type="molecule type" value="Genomic_DNA"/>
</dbReference>
<gene>
    <name evidence="19" type="ORF">DEA37_0010921</name>
</gene>
<dbReference type="SUPFAM" id="SSF47587">
    <property type="entry name" value="Domain of poly(ADP-ribose) polymerase"/>
    <property type="match status" value="1"/>
</dbReference>
<evidence type="ECO:0000256" key="6">
    <source>
        <dbReference type="ARBA" id="ARBA00022737"/>
    </source>
</evidence>
<dbReference type="InterPro" id="IPR036616">
    <property type="entry name" value="Poly(ADP-ribose)pol_reg_dom_sf"/>
</dbReference>
<dbReference type="Pfam" id="PF00644">
    <property type="entry name" value="PARP"/>
    <property type="match status" value="1"/>
</dbReference>
<evidence type="ECO:0000259" key="17">
    <source>
        <dbReference type="PROSITE" id="PS51059"/>
    </source>
</evidence>
<feature type="region of interest" description="Disordered" evidence="16">
    <location>
        <begin position="1"/>
        <end position="32"/>
    </location>
</feature>
<keyword evidence="20" id="KW-1185">Reference proteome</keyword>
<reference evidence="19 20" key="1">
    <citation type="journal article" date="2019" name="Gigascience">
        <title>Whole-genome sequence of the oriental lung fluke Paragonimus westermani.</title>
        <authorList>
            <person name="Oey H."/>
            <person name="Zakrzewski M."/>
            <person name="Narain K."/>
            <person name="Devi K.R."/>
            <person name="Agatsuma T."/>
            <person name="Nawaratna S."/>
            <person name="Gobert G.N."/>
            <person name="Jones M.K."/>
            <person name="Ragan M.A."/>
            <person name="McManus D.P."/>
            <person name="Krause L."/>
        </authorList>
    </citation>
    <scope>NUCLEOTIDE SEQUENCE [LARGE SCALE GENOMIC DNA]</scope>
    <source>
        <strain evidence="19 20">IND2009</strain>
    </source>
</reference>
<evidence type="ECO:0000256" key="15">
    <source>
        <dbReference type="RuleBase" id="RU362114"/>
    </source>
</evidence>
<evidence type="ECO:0000256" key="16">
    <source>
        <dbReference type="SAM" id="MobiDB-lite"/>
    </source>
</evidence>